<dbReference type="InterPro" id="IPR019734">
    <property type="entry name" value="TPR_rpt"/>
</dbReference>
<dbReference type="InterPro" id="IPR011990">
    <property type="entry name" value="TPR-like_helical_dom_sf"/>
</dbReference>
<dbReference type="Proteomes" id="UP000679312">
    <property type="component" value="Chromosome"/>
</dbReference>
<proteinExistence type="predicted"/>
<dbReference type="InterPro" id="IPR010270">
    <property type="entry name" value="Phage_P2_GpM"/>
</dbReference>
<feature type="compositionally biased region" description="Basic and acidic residues" evidence="2">
    <location>
        <begin position="216"/>
        <end position="227"/>
    </location>
</feature>
<feature type="region of interest" description="Disordered" evidence="2">
    <location>
        <begin position="216"/>
        <end position="260"/>
    </location>
</feature>
<feature type="compositionally biased region" description="Low complexity" evidence="2">
    <location>
        <begin position="228"/>
        <end position="245"/>
    </location>
</feature>
<reference evidence="3 4" key="1">
    <citation type="journal article" date="2021" name="Front. Microbiol.">
        <title>Prevalence and Genetic Analysis of Chromosomal mcr-3/7 in Aeromonas From U.S. Animal-Derived Samples.</title>
        <authorList>
            <person name="Wang Y."/>
            <person name="Hou N."/>
            <person name="Rasooly R."/>
            <person name="Gu Y."/>
            <person name="He X."/>
        </authorList>
    </citation>
    <scope>NUCLEOTIDE SEQUENCE [LARGE SCALE GENOMIC DNA]</scope>
    <source>
        <strain evidence="3 4">4608</strain>
    </source>
</reference>
<accession>A0ABD7EKN2</accession>
<dbReference type="AlphaFoldDB" id="A0ABD7EKN2"/>
<gene>
    <name evidence="3" type="ORF">HQ399_05605</name>
</gene>
<dbReference type="PROSITE" id="PS50005">
    <property type="entry name" value="TPR"/>
    <property type="match status" value="1"/>
</dbReference>
<organism evidence="3 4">
    <name type="scientific">Aeromonas jandaei</name>
    <dbReference type="NCBI Taxonomy" id="650"/>
    <lineage>
        <taxon>Bacteria</taxon>
        <taxon>Pseudomonadati</taxon>
        <taxon>Pseudomonadota</taxon>
        <taxon>Gammaproteobacteria</taxon>
        <taxon>Aeromonadales</taxon>
        <taxon>Aeromonadaceae</taxon>
        <taxon>Aeromonas</taxon>
    </lineage>
</organism>
<name>A0ABD7EKN2_AERJA</name>
<dbReference type="Pfam" id="PF05944">
    <property type="entry name" value="Phage_term_smal"/>
    <property type="match status" value="1"/>
</dbReference>
<dbReference type="Gene3D" id="1.25.40.10">
    <property type="entry name" value="Tetratricopeptide repeat domain"/>
    <property type="match status" value="1"/>
</dbReference>
<evidence type="ECO:0000313" key="4">
    <source>
        <dbReference type="Proteomes" id="UP000679312"/>
    </source>
</evidence>
<evidence type="ECO:0000256" key="2">
    <source>
        <dbReference type="SAM" id="MobiDB-lite"/>
    </source>
</evidence>
<evidence type="ECO:0000313" key="3">
    <source>
        <dbReference type="EMBL" id="QWL61755.1"/>
    </source>
</evidence>
<evidence type="ECO:0000256" key="1">
    <source>
        <dbReference type="PROSITE-ProRule" id="PRU00339"/>
    </source>
</evidence>
<feature type="repeat" description="TPR" evidence="1">
    <location>
        <begin position="167"/>
        <end position="200"/>
    </location>
</feature>
<protein>
    <submittedName>
        <fullName evidence="3">Terminase</fullName>
    </submittedName>
</protein>
<keyword evidence="1" id="KW-0802">TPR repeat</keyword>
<sequence>MTPARRNRERKLAALQGAANPQFDQVTANAYELQLMQLRQHQQTLKGIQSIERKIDAKRSMLATYKPWIDGLLAADRGGQDDVLVTVTLWHLDTGDLAGALPMADYVIRHKLNTPDQYERTAPTLIAEEVADTAIKLQEAGTGPDLFLLINYLRLLQDCDIFDQVRAKLHKAVGRAYLAEGGKEPAAEHYRRALELHDKVGIKKELEVLEREIKKDKEAEQAAKAEAELAAAEQAAKSAEQQAAENGTTEQQGHADGETS</sequence>
<dbReference type="RefSeq" id="WP_215803098.1">
    <property type="nucleotide sequence ID" value="NZ_CP053881.1"/>
</dbReference>
<dbReference type="EMBL" id="CP053881">
    <property type="protein sequence ID" value="QWL61755.1"/>
    <property type="molecule type" value="Genomic_DNA"/>
</dbReference>